<proteinExistence type="predicted"/>
<dbReference type="EMBL" id="JAYKXN010000001">
    <property type="protein sequence ID" value="KAK7318637.1"/>
    <property type="molecule type" value="Genomic_DNA"/>
</dbReference>
<protein>
    <submittedName>
        <fullName evidence="1">Uncharacterized protein</fullName>
    </submittedName>
</protein>
<evidence type="ECO:0000313" key="2">
    <source>
        <dbReference type="Proteomes" id="UP001359559"/>
    </source>
</evidence>
<comment type="caution">
    <text evidence="1">The sequence shown here is derived from an EMBL/GenBank/DDBJ whole genome shotgun (WGS) entry which is preliminary data.</text>
</comment>
<organism evidence="1 2">
    <name type="scientific">Clitoria ternatea</name>
    <name type="common">Butterfly pea</name>
    <dbReference type="NCBI Taxonomy" id="43366"/>
    <lineage>
        <taxon>Eukaryota</taxon>
        <taxon>Viridiplantae</taxon>
        <taxon>Streptophyta</taxon>
        <taxon>Embryophyta</taxon>
        <taxon>Tracheophyta</taxon>
        <taxon>Spermatophyta</taxon>
        <taxon>Magnoliopsida</taxon>
        <taxon>eudicotyledons</taxon>
        <taxon>Gunneridae</taxon>
        <taxon>Pentapetalae</taxon>
        <taxon>rosids</taxon>
        <taxon>fabids</taxon>
        <taxon>Fabales</taxon>
        <taxon>Fabaceae</taxon>
        <taxon>Papilionoideae</taxon>
        <taxon>50 kb inversion clade</taxon>
        <taxon>NPAAA clade</taxon>
        <taxon>indigoferoid/millettioid clade</taxon>
        <taxon>Phaseoleae</taxon>
        <taxon>Clitoria</taxon>
    </lineage>
</organism>
<keyword evidence="2" id="KW-1185">Reference proteome</keyword>
<dbReference type="Proteomes" id="UP001359559">
    <property type="component" value="Unassembled WGS sequence"/>
</dbReference>
<name>A0AAN9KM17_CLITE</name>
<accession>A0AAN9KM17</accession>
<reference evidence="1 2" key="1">
    <citation type="submission" date="2024-01" db="EMBL/GenBank/DDBJ databases">
        <title>The genomes of 5 underutilized Papilionoideae crops provide insights into root nodulation and disease resistance.</title>
        <authorList>
            <person name="Yuan L."/>
        </authorList>
    </citation>
    <scope>NUCLEOTIDE SEQUENCE [LARGE SCALE GENOMIC DNA]</scope>
    <source>
        <strain evidence="1">LY-2023</strain>
        <tissue evidence="1">Leaf</tissue>
    </source>
</reference>
<sequence length="171" mass="19360">MLCSLKAFDGSVDKMMPGKSYSTPTLQNLFNGSKLNNVNWGKGGNARSSRTTNSHDNRLTRDIGVQFNAVEFKRSTDELKLHASIEEKMKKTAKKKRKSGLNSQEPVAEHEEEVEMDFTFYESASARKRTATAEEKERALNTTKVFEPPNPFYQVVLRPSYLYRGSIMVSP</sequence>
<gene>
    <name evidence="1" type="ORF">RJT34_03341</name>
</gene>
<evidence type="ECO:0000313" key="1">
    <source>
        <dbReference type="EMBL" id="KAK7318637.1"/>
    </source>
</evidence>
<dbReference type="AlphaFoldDB" id="A0AAN9KM17"/>